<dbReference type="EMBL" id="NKXS01001983">
    <property type="protein sequence ID" value="PIN15991.1"/>
    <property type="molecule type" value="Genomic_DNA"/>
</dbReference>
<dbReference type="OrthoDB" id="1294469at2759"/>
<gene>
    <name evidence="1" type="ORF">CDL12_11359</name>
</gene>
<accession>A0A2G9HEN7</accession>
<dbReference type="AlphaFoldDB" id="A0A2G9HEN7"/>
<keyword evidence="2" id="KW-1185">Reference proteome</keyword>
<evidence type="ECO:0000313" key="2">
    <source>
        <dbReference type="Proteomes" id="UP000231279"/>
    </source>
</evidence>
<sequence>MDRSLKRKSELLSALATTNKTFDLKHKKLLSIVLYSANNMAVDSAEHFLPRRINAPNKIKSIGFPATKTFSPSNISSAQNRQAAVQENLGPEEVTEETLDTTSNVNVKNWHGLTISLNTQKYTKAIGEKPKLIILVGVNRPTGIHSSKHASMIGVLIKLEAPMQVEGWANISEDEREDLFLKLILDYEVDKPHVMKCICKSFAKQYATFRLKAHSYYKKMKAEGDMALARECVHDKLINHPDD</sequence>
<comment type="caution">
    <text evidence="1">The sequence shown here is derived from an EMBL/GenBank/DDBJ whole genome shotgun (WGS) entry which is preliminary data.</text>
</comment>
<dbReference type="Proteomes" id="UP000231279">
    <property type="component" value="Unassembled WGS sequence"/>
</dbReference>
<proteinExistence type="predicted"/>
<protein>
    <submittedName>
        <fullName evidence="1">Uncharacterized protein</fullName>
    </submittedName>
</protein>
<organism evidence="1 2">
    <name type="scientific">Handroanthus impetiginosus</name>
    <dbReference type="NCBI Taxonomy" id="429701"/>
    <lineage>
        <taxon>Eukaryota</taxon>
        <taxon>Viridiplantae</taxon>
        <taxon>Streptophyta</taxon>
        <taxon>Embryophyta</taxon>
        <taxon>Tracheophyta</taxon>
        <taxon>Spermatophyta</taxon>
        <taxon>Magnoliopsida</taxon>
        <taxon>eudicotyledons</taxon>
        <taxon>Gunneridae</taxon>
        <taxon>Pentapetalae</taxon>
        <taxon>asterids</taxon>
        <taxon>lamiids</taxon>
        <taxon>Lamiales</taxon>
        <taxon>Bignoniaceae</taxon>
        <taxon>Crescentiina</taxon>
        <taxon>Tabebuia alliance</taxon>
        <taxon>Handroanthus</taxon>
    </lineage>
</organism>
<evidence type="ECO:0000313" key="1">
    <source>
        <dbReference type="EMBL" id="PIN15991.1"/>
    </source>
</evidence>
<reference evidence="2" key="1">
    <citation type="journal article" date="2018" name="Gigascience">
        <title>Genome assembly of the Pink Ipe (Handroanthus impetiginosus, Bignoniaceae), a highly valued, ecologically keystone Neotropical timber forest tree.</title>
        <authorList>
            <person name="Silva-Junior O.B."/>
            <person name="Grattapaglia D."/>
            <person name="Novaes E."/>
            <person name="Collevatti R.G."/>
        </authorList>
    </citation>
    <scope>NUCLEOTIDE SEQUENCE [LARGE SCALE GENOMIC DNA]</scope>
    <source>
        <strain evidence="2">cv. UFG-1</strain>
    </source>
</reference>
<name>A0A2G9HEN7_9LAMI</name>